<dbReference type="AlphaFoldDB" id="D0N803"/>
<evidence type="ECO:0000313" key="1">
    <source>
        <dbReference type="EMBL" id="EEY53120.1"/>
    </source>
</evidence>
<dbReference type="SUPFAM" id="SSF48371">
    <property type="entry name" value="ARM repeat"/>
    <property type="match status" value="1"/>
</dbReference>
<reference evidence="2" key="1">
    <citation type="journal article" date="2009" name="Nature">
        <title>Genome sequence and analysis of the Irish potato famine pathogen Phytophthora infestans.</title>
        <authorList>
            <consortium name="The Broad Institute Genome Sequencing Platform"/>
            <person name="Haas B.J."/>
            <person name="Kamoun S."/>
            <person name="Zody M.C."/>
            <person name="Jiang R.H."/>
            <person name="Handsaker R.E."/>
            <person name="Cano L.M."/>
            <person name="Grabherr M."/>
            <person name="Kodira C.D."/>
            <person name="Raffaele S."/>
            <person name="Torto-Alalibo T."/>
            <person name="Bozkurt T.O."/>
            <person name="Ah-Fong A.M."/>
            <person name="Alvarado L."/>
            <person name="Anderson V.L."/>
            <person name="Armstrong M.R."/>
            <person name="Avrova A."/>
            <person name="Baxter L."/>
            <person name="Beynon J."/>
            <person name="Boevink P.C."/>
            <person name="Bollmann S.R."/>
            <person name="Bos J.I."/>
            <person name="Bulone V."/>
            <person name="Cai G."/>
            <person name="Cakir C."/>
            <person name="Carrington J.C."/>
            <person name="Chawner M."/>
            <person name="Conti L."/>
            <person name="Costanzo S."/>
            <person name="Ewan R."/>
            <person name="Fahlgren N."/>
            <person name="Fischbach M.A."/>
            <person name="Fugelstad J."/>
            <person name="Gilroy E.M."/>
            <person name="Gnerre S."/>
            <person name="Green P.J."/>
            <person name="Grenville-Briggs L.J."/>
            <person name="Griffith J."/>
            <person name="Grunwald N.J."/>
            <person name="Horn K."/>
            <person name="Horner N.R."/>
            <person name="Hu C.H."/>
            <person name="Huitema E."/>
            <person name="Jeong D.H."/>
            <person name="Jones A.M."/>
            <person name="Jones J.D."/>
            <person name="Jones R.W."/>
            <person name="Karlsson E.K."/>
            <person name="Kunjeti S.G."/>
            <person name="Lamour K."/>
            <person name="Liu Z."/>
            <person name="Ma L."/>
            <person name="Maclean D."/>
            <person name="Chibucos M.C."/>
            <person name="McDonald H."/>
            <person name="McWalters J."/>
            <person name="Meijer H.J."/>
            <person name="Morgan W."/>
            <person name="Morris P.F."/>
            <person name="Munro C.A."/>
            <person name="O'Neill K."/>
            <person name="Ospina-Giraldo M."/>
            <person name="Pinzon A."/>
            <person name="Pritchard L."/>
            <person name="Ramsahoye B."/>
            <person name="Ren Q."/>
            <person name="Restrepo S."/>
            <person name="Roy S."/>
            <person name="Sadanandom A."/>
            <person name="Savidor A."/>
            <person name="Schornack S."/>
            <person name="Schwartz D.C."/>
            <person name="Schumann U.D."/>
            <person name="Schwessinger B."/>
            <person name="Seyer L."/>
            <person name="Sharpe T."/>
            <person name="Silvar C."/>
            <person name="Song J."/>
            <person name="Studholme D.J."/>
            <person name="Sykes S."/>
            <person name="Thines M."/>
            <person name="van de Vondervoort P.J."/>
            <person name="Phuntumart V."/>
            <person name="Wawra S."/>
            <person name="Weide R."/>
            <person name="Win J."/>
            <person name="Young C."/>
            <person name="Zhou S."/>
            <person name="Fry W."/>
            <person name="Meyers B.C."/>
            <person name="van West P."/>
            <person name="Ristaino J."/>
            <person name="Govers F."/>
            <person name="Birch P.R."/>
            <person name="Whisson S.C."/>
            <person name="Judelson H.S."/>
            <person name="Nusbaum C."/>
        </authorList>
    </citation>
    <scope>NUCLEOTIDE SEQUENCE [LARGE SCALE GENOMIC DNA]</scope>
    <source>
        <strain evidence="2">T30-4</strain>
    </source>
</reference>
<evidence type="ECO:0000313" key="2">
    <source>
        <dbReference type="Proteomes" id="UP000006643"/>
    </source>
</evidence>
<dbReference type="InParanoid" id="D0N803"/>
<dbReference type="InterPro" id="IPR016024">
    <property type="entry name" value="ARM-type_fold"/>
</dbReference>
<accession>D0N803</accession>
<proteinExistence type="predicted"/>
<protein>
    <submittedName>
        <fullName evidence="1">Uncharacterized protein</fullName>
    </submittedName>
</protein>
<dbReference type="VEuPathDB" id="FungiDB:PITG_06744"/>
<keyword evidence="2" id="KW-1185">Reference proteome</keyword>
<dbReference type="PANTHER" id="PTHR23315">
    <property type="entry name" value="U BOX DOMAIN-CONTAINING"/>
    <property type="match status" value="1"/>
</dbReference>
<sequence>MGASQAAEFVPSELSPEPVDVVDLLKSLDGKSADEKEILLLMLLQACVNDEKRQMLYDANGIKVLVDLVRNGRTYFTQLYALECLHWAASSDAKVAPSDVSALRDCVKDVPSQHHLSAADALQNSSDDGDEKAALRCACIAAKGNNDDFRDAEAVESGQETQKLWFGLVPSLATLLQNGNDTQKMWTAKAMGNLALNNEDIRSEIARKDAIRYLVALVQVGTPEQKHRAAYALGNLALSKEAHNMIMRKGAITPLLTLMRTGSPQQKNGAGCALGTITRSSYTNLSAIAHETSVASLVSILLVGTDEQKESAVNVLADFVKNEKQCAEIASQGAISPLVALLQTGTTGQKQRAAAVLAGLAKRKEHCEEIEREGSLAWHNDPNCLDIAGAGGIVPLVALLARGTG</sequence>
<dbReference type="PANTHER" id="PTHR23315:SF245">
    <property type="entry name" value="PROTEIN KINASE DOMAIN-CONTAINING PROTEIN"/>
    <property type="match status" value="1"/>
</dbReference>
<dbReference type="EMBL" id="DS028127">
    <property type="protein sequence ID" value="EEY53120.1"/>
    <property type="molecule type" value="Genomic_DNA"/>
</dbReference>
<dbReference type="OMA" id="CACIAAK"/>
<gene>
    <name evidence="1" type="ORF">PITG_06744</name>
</gene>
<dbReference type="KEGG" id="pif:PITG_06744"/>
<dbReference type="GeneID" id="9463076"/>
<dbReference type="SMART" id="SM00185">
    <property type="entry name" value="ARM"/>
    <property type="match status" value="4"/>
</dbReference>
<dbReference type="InterPro" id="IPR000225">
    <property type="entry name" value="Armadillo"/>
</dbReference>
<dbReference type="Gene3D" id="1.25.10.10">
    <property type="entry name" value="Leucine-rich Repeat Variant"/>
    <property type="match status" value="3"/>
</dbReference>
<name>D0N803_PHYIT</name>
<dbReference type="HOGENOM" id="CLU_680566_0_0_1"/>
<dbReference type="eggNOG" id="KOG0167">
    <property type="taxonomic scope" value="Eukaryota"/>
</dbReference>
<dbReference type="OrthoDB" id="103310at2759"/>
<dbReference type="RefSeq" id="XP_002904738.1">
    <property type="nucleotide sequence ID" value="XM_002904692.1"/>
</dbReference>
<organism evidence="1 2">
    <name type="scientific">Phytophthora infestans (strain T30-4)</name>
    <name type="common">Potato late blight agent</name>
    <dbReference type="NCBI Taxonomy" id="403677"/>
    <lineage>
        <taxon>Eukaryota</taxon>
        <taxon>Sar</taxon>
        <taxon>Stramenopiles</taxon>
        <taxon>Oomycota</taxon>
        <taxon>Peronosporomycetes</taxon>
        <taxon>Peronosporales</taxon>
        <taxon>Peronosporaceae</taxon>
        <taxon>Phytophthora</taxon>
    </lineage>
</organism>
<dbReference type="Proteomes" id="UP000006643">
    <property type="component" value="Unassembled WGS sequence"/>
</dbReference>
<dbReference type="InterPro" id="IPR011989">
    <property type="entry name" value="ARM-like"/>
</dbReference>